<dbReference type="InterPro" id="IPR011856">
    <property type="entry name" value="tRNA_endonuc-like_dom_sf"/>
</dbReference>
<evidence type="ECO:0000256" key="1">
    <source>
        <dbReference type="ARBA" id="ARBA00006738"/>
    </source>
</evidence>
<dbReference type="Pfam" id="PF02021">
    <property type="entry name" value="UPF0102"/>
    <property type="match status" value="1"/>
</dbReference>
<dbReference type="Proteomes" id="UP000177481">
    <property type="component" value="Unassembled WGS sequence"/>
</dbReference>
<gene>
    <name evidence="2" type="ORF">A3A71_00995</name>
</gene>
<organism evidence="2 3">
    <name type="scientific">Candidatus Berkelbacteria bacterium RIFCSPLOWO2_01_FULL_50_28</name>
    <dbReference type="NCBI Taxonomy" id="1797471"/>
    <lineage>
        <taxon>Bacteria</taxon>
        <taxon>Candidatus Berkelbacteria</taxon>
    </lineage>
</organism>
<dbReference type="EMBL" id="MEZX01000002">
    <property type="protein sequence ID" value="OGD64617.1"/>
    <property type="molecule type" value="Genomic_DNA"/>
</dbReference>
<dbReference type="PANTHER" id="PTHR34039:SF1">
    <property type="entry name" value="UPF0102 PROTEIN YRAN"/>
    <property type="match status" value="1"/>
</dbReference>
<comment type="caution">
    <text evidence="2">The sequence shown here is derived from an EMBL/GenBank/DDBJ whole genome shotgun (WGS) entry which is preliminary data.</text>
</comment>
<comment type="similarity">
    <text evidence="1">Belongs to the UPF0102 family.</text>
</comment>
<dbReference type="AlphaFoldDB" id="A0A1F5EB26"/>
<sequence length="110" mass="12360">MGETLAANLLKKKGLKVLRRNFVTHFGEIDILARDGQSLVIVEVKTKTSGWKGAAIEMITRTKQEKLILLAHELQMKYKTNNVRIDVVTVDEAADVPVVRYHKGVIEFNG</sequence>
<protein>
    <submittedName>
        <fullName evidence="2">Uncharacterized protein</fullName>
    </submittedName>
</protein>
<dbReference type="SUPFAM" id="SSF52980">
    <property type="entry name" value="Restriction endonuclease-like"/>
    <property type="match status" value="1"/>
</dbReference>
<dbReference type="InterPro" id="IPR011335">
    <property type="entry name" value="Restrct_endonuc-II-like"/>
</dbReference>
<evidence type="ECO:0000313" key="3">
    <source>
        <dbReference type="Proteomes" id="UP000177481"/>
    </source>
</evidence>
<dbReference type="STRING" id="1797471.A3A71_00995"/>
<name>A0A1F5EB26_9BACT</name>
<evidence type="ECO:0000313" key="2">
    <source>
        <dbReference type="EMBL" id="OGD64617.1"/>
    </source>
</evidence>
<dbReference type="PANTHER" id="PTHR34039">
    <property type="entry name" value="UPF0102 PROTEIN YRAN"/>
    <property type="match status" value="1"/>
</dbReference>
<proteinExistence type="inferred from homology"/>
<dbReference type="GO" id="GO:0003676">
    <property type="term" value="F:nucleic acid binding"/>
    <property type="evidence" value="ECO:0007669"/>
    <property type="project" value="InterPro"/>
</dbReference>
<accession>A0A1F5EB26</accession>
<reference evidence="2 3" key="1">
    <citation type="journal article" date="2016" name="Nat. Commun.">
        <title>Thousands of microbial genomes shed light on interconnected biogeochemical processes in an aquifer system.</title>
        <authorList>
            <person name="Anantharaman K."/>
            <person name="Brown C.T."/>
            <person name="Hug L.A."/>
            <person name="Sharon I."/>
            <person name="Castelle C.J."/>
            <person name="Probst A.J."/>
            <person name="Thomas B.C."/>
            <person name="Singh A."/>
            <person name="Wilkins M.J."/>
            <person name="Karaoz U."/>
            <person name="Brodie E.L."/>
            <person name="Williams K.H."/>
            <person name="Hubbard S.S."/>
            <person name="Banfield J.F."/>
        </authorList>
    </citation>
    <scope>NUCLEOTIDE SEQUENCE [LARGE SCALE GENOMIC DNA]</scope>
</reference>
<dbReference type="InterPro" id="IPR003509">
    <property type="entry name" value="UPF0102_YraN-like"/>
</dbReference>
<dbReference type="Gene3D" id="3.40.1350.10">
    <property type="match status" value="1"/>
</dbReference>